<dbReference type="Gene3D" id="2.60.40.2610">
    <property type="entry name" value="Outer membrane usher protein FimD, plug domain"/>
    <property type="match status" value="1"/>
</dbReference>
<dbReference type="PANTHER" id="PTHR30451:SF20">
    <property type="entry name" value="FIMBRIAE USHER"/>
    <property type="match status" value="1"/>
</dbReference>
<evidence type="ECO:0000259" key="11">
    <source>
        <dbReference type="Pfam" id="PF13954"/>
    </source>
</evidence>
<gene>
    <name evidence="12" type="primary">htrE_3</name>
    <name evidence="12" type="ORF">WG78_06770</name>
</gene>
<evidence type="ECO:0000256" key="8">
    <source>
        <dbReference type="ARBA" id="ARBA00023237"/>
    </source>
</evidence>
<dbReference type="EMBL" id="LAQT01000004">
    <property type="protein sequence ID" value="KPC53807.1"/>
    <property type="molecule type" value="Genomic_DNA"/>
</dbReference>
<comment type="caution">
    <text evidence="12">The sequence shown here is derived from an EMBL/GenBank/DDBJ whole genome shotgun (WGS) entry which is preliminary data.</text>
</comment>
<dbReference type="AlphaFoldDB" id="A0A0N1JTH6"/>
<feature type="domain" description="PapC-like C-terminal" evidence="10">
    <location>
        <begin position="717"/>
        <end position="777"/>
    </location>
</feature>
<evidence type="ECO:0000256" key="6">
    <source>
        <dbReference type="ARBA" id="ARBA00022729"/>
    </source>
</evidence>
<comment type="subcellular location">
    <subcellularLocation>
        <location evidence="1 9">Cell outer membrane</location>
        <topology evidence="1 9">Multi-pass membrane protein</topology>
    </subcellularLocation>
</comment>
<evidence type="ECO:0000256" key="7">
    <source>
        <dbReference type="ARBA" id="ARBA00023136"/>
    </source>
</evidence>
<evidence type="ECO:0000256" key="3">
    <source>
        <dbReference type="ARBA" id="ARBA00022448"/>
    </source>
</evidence>
<evidence type="ECO:0000256" key="5">
    <source>
        <dbReference type="ARBA" id="ARBA00022692"/>
    </source>
</evidence>
<name>A0A0N1JTH6_9NEIS</name>
<evidence type="ECO:0000256" key="4">
    <source>
        <dbReference type="ARBA" id="ARBA00022452"/>
    </source>
</evidence>
<evidence type="ECO:0000313" key="13">
    <source>
        <dbReference type="Proteomes" id="UP000037939"/>
    </source>
</evidence>
<evidence type="ECO:0000313" key="12">
    <source>
        <dbReference type="EMBL" id="KPC53807.1"/>
    </source>
</evidence>
<keyword evidence="3 9" id="KW-0813">Transport</keyword>
<dbReference type="InterPro" id="IPR043142">
    <property type="entry name" value="PapC-like_C_sf"/>
</dbReference>
<dbReference type="Proteomes" id="UP000037939">
    <property type="component" value="Unassembled WGS sequence"/>
</dbReference>
<keyword evidence="9" id="KW-1029">Fimbrium biogenesis</keyword>
<keyword evidence="5 9" id="KW-0812">Transmembrane</keyword>
<dbReference type="InterPro" id="IPR000015">
    <property type="entry name" value="Fimb_usher"/>
</dbReference>
<keyword evidence="4" id="KW-1134">Transmembrane beta strand</keyword>
<proteinExistence type="inferred from homology"/>
<dbReference type="InterPro" id="IPR025949">
    <property type="entry name" value="PapC-like_C"/>
</dbReference>
<dbReference type="PANTHER" id="PTHR30451">
    <property type="entry name" value="OUTER MEMBRANE USHER PROTEIN"/>
    <property type="match status" value="1"/>
</dbReference>
<sequence length="805" mass="84431">MLSALMANSAVVLAEQSIEFDEDMLVGKSIPRGGLARFAKTDRAAPGVYEVDVFIERRFVQRAAVVFQLMPDDEIAPCLSADLLHAAGVQLSAAAMPSAACRPLADWAPGATAKFDSARLRLDLAVPQALLARQHTGAVSLAELDAGVPVLFANYDASAWWAQSAQNNAPSLFATVQTGANAGLWQLRQQSSFNAAGNSGGVRWHADRTWLQRPLPAWRSQLLVGDAPTPGHLFGSVMVRGVQMVTDDRMLPDGLRGYAPVVRGVATSNARVSIRQGDVLLYQTTVSPGAFVIDDLYPAGINGDLGVEVAEADGQVQRFTMPYVALPQSLRPGQQRVAWAAGRVADVPNTALAQLDWQAGINNMLTANAGVRGASGYAAGAGGVVLATALGAFGFDVLLARSRGHSASWQWAGRWSQRLAGADTNVGLEWLQRSPGCLDLTASIRTYADRCTGATRQLGVTGNQPLGRWGQLYVSALLRRGDEAPTQDYQLSYSVAVSGLSLTAMLSRQRRSAQSGMRGTQGNTALLSVSGNWGEQRTVGASLTRQSGSDMSTISQLQTTLSGTLGTRASYGIAATQARQGNTALDVSLQQNLAAVTLGASAALGKSHRQAGLSARGAVVAHAGGVTTGPWLSDTFGLVEAPGAAGADVRDGSGATIDGAGYALITALQPYRYNDVTLGTQALDAATELLSSQQRVAPYAGAVPRLRFKTRRGRAVLLRLARDDGQPLPFGADVYGPDAQLLGLVGQQSQLYARVAEDVTELSVQWGDQPGARCRVQLPAASSEASRAGMPSATLCRMATGAAAR</sequence>
<reference evidence="12 13" key="1">
    <citation type="submission" date="2015-07" db="EMBL/GenBank/DDBJ databases">
        <title>Draft genome sequence of the Amantichitinum ursilacus IGB-41, a new chitin-degrading bacterium.</title>
        <authorList>
            <person name="Kirstahler P."/>
            <person name="Guenther M."/>
            <person name="Grumaz C."/>
            <person name="Rupp S."/>
            <person name="Zibek S."/>
            <person name="Sohn K."/>
        </authorList>
    </citation>
    <scope>NUCLEOTIDE SEQUENCE [LARGE SCALE GENOMIC DNA]</scope>
    <source>
        <strain evidence="12 13">IGB-41</strain>
    </source>
</reference>
<evidence type="ECO:0000256" key="9">
    <source>
        <dbReference type="RuleBase" id="RU003884"/>
    </source>
</evidence>
<dbReference type="Gene3D" id="3.10.20.410">
    <property type="match status" value="1"/>
</dbReference>
<dbReference type="PROSITE" id="PS01151">
    <property type="entry name" value="FIMBRIAL_USHER"/>
    <property type="match status" value="1"/>
</dbReference>
<dbReference type="STRING" id="857265.WG78_06770"/>
<keyword evidence="7 9" id="KW-0472">Membrane</keyword>
<keyword evidence="13" id="KW-1185">Reference proteome</keyword>
<organism evidence="12 13">
    <name type="scientific">Amantichitinum ursilacus</name>
    <dbReference type="NCBI Taxonomy" id="857265"/>
    <lineage>
        <taxon>Bacteria</taxon>
        <taxon>Pseudomonadati</taxon>
        <taxon>Pseudomonadota</taxon>
        <taxon>Betaproteobacteria</taxon>
        <taxon>Neisseriales</taxon>
        <taxon>Chitinibacteraceae</taxon>
        <taxon>Amantichitinum</taxon>
    </lineage>
</organism>
<evidence type="ECO:0000259" key="10">
    <source>
        <dbReference type="Pfam" id="PF13953"/>
    </source>
</evidence>
<dbReference type="InterPro" id="IPR018030">
    <property type="entry name" value="Fimbrial_membr_usher_CS"/>
</dbReference>
<dbReference type="Gene3D" id="2.60.40.2070">
    <property type="match status" value="1"/>
</dbReference>
<dbReference type="GO" id="GO:0015473">
    <property type="term" value="F:fimbrial usher porin activity"/>
    <property type="evidence" value="ECO:0007669"/>
    <property type="project" value="InterPro"/>
</dbReference>
<dbReference type="Pfam" id="PF13954">
    <property type="entry name" value="PapC_N"/>
    <property type="match status" value="1"/>
</dbReference>
<dbReference type="InterPro" id="IPR042186">
    <property type="entry name" value="FimD_plug_dom"/>
</dbReference>
<protein>
    <submittedName>
        <fullName evidence="12">Outer membrane usher protein HtrE</fullName>
    </submittedName>
</protein>
<dbReference type="Pfam" id="PF00577">
    <property type="entry name" value="Usher"/>
    <property type="match status" value="1"/>
</dbReference>
<comment type="similarity">
    <text evidence="2 9">Belongs to the fimbrial export usher family.</text>
</comment>
<dbReference type="Pfam" id="PF13953">
    <property type="entry name" value="PapC_C"/>
    <property type="match status" value="1"/>
</dbReference>
<keyword evidence="8 9" id="KW-0998">Cell outer membrane</keyword>
<dbReference type="InterPro" id="IPR037224">
    <property type="entry name" value="PapC_N_sf"/>
</dbReference>
<keyword evidence="6" id="KW-0732">Signal</keyword>
<dbReference type="SUPFAM" id="SSF141729">
    <property type="entry name" value="FimD N-terminal domain-like"/>
    <property type="match status" value="1"/>
</dbReference>
<evidence type="ECO:0000256" key="2">
    <source>
        <dbReference type="ARBA" id="ARBA00008064"/>
    </source>
</evidence>
<feature type="domain" description="PapC N-terminal" evidence="11">
    <location>
        <begin position="19"/>
        <end position="158"/>
    </location>
</feature>
<dbReference type="Gene3D" id="2.60.40.3110">
    <property type="match status" value="1"/>
</dbReference>
<dbReference type="GO" id="GO:0009297">
    <property type="term" value="P:pilus assembly"/>
    <property type="evidence" value="ECO:0007669"/>
    <property type="project" value="InterPro"/>
</dbReference>
<dbReference type="InterPro" id="IPR025885">
    <property type="entry name" value="PapC_N"/>
</dbReference>
<evidence type="ECO:0000256" key="1">
    <source>
        <dbReference type="ARBA" id="ARBA00004571"/>
    </source>
</evidence>
<dbReference type="GO" id="GO:0009279">
    <property type="term" value="C:cell outer membrane"/>
    <property type="evidence" value="ECO:0007669"/>
    <property type="project" value="UniProtKB-SubCell"/>
</dbReference>
<accession>A0A0N1JTH6</accession>